<protein>
    <submittedName>
        <fullName evidence="1">Uncharacterized protein</fullName>
    </submittedName>
</protein>
<keyword evidence="2" id="KW-1185">Reference proteome</keyword>
<reference evidence="1 2" key="1">
    <citation type="submission" date="2013-07" db="EMBL/GenBank/DDBJ databases">
        <authorList>
            <person name="Weinstock G."/>
            <person name="Sodergren E."/>
            <person name="Wylie T."/>
            <person name="Fulton L."/>
            <person name="Fulton R."/>
            <person name="Fronick C."/>
            <person name="O'Laughlin M."/>
            <person name="Godfrey J."/>
            <person name="Miner T."/>
            <person name="Herter B."/>
            <person name="Appelbaum E."/>
            <person name="Cordes M."/>
            <person name="Lek S."/>
            <person name="Wollam A."/>
            <person name="Pepin K.H."/>
            <person name="Palsikar V.B."/>
            <person name="Mitreva M."/>
            <person name="Wilson R.K."/>
        </authorList>
    </citation>
    <scope>NUCLEOTIDE SEQUENCE [LARGE SCALE GENOMIC DNA]</scope>
    <source>
        <strain evidence="1 2">ATCC 27760</strain>
    </source>
</reference>
<evidence type="ECO:0000313" key="1">
    <source>
        <dbReference type="EMBL" id="ERJ88231.1"/>
    </source>
</evidence>
<dbReference type="RefSeq" id="WP_021681372.1">
    <property type="nucleotide sequence ID" value="NZ_KI260345.1"/>
</dbReference>
<organism evidence="1 2">
    <name type="scientific">Ruminococcus callidus ATCC 27760</name>
    <dbReference type="NCBI Taxonomy" id="411473"/>
    <lineage>
        <taxon>Bacteria</taxon>
        <taxon>Bacillati</taxon>
        <taxon>Bacillota</taxon>
        <taxon>Clostridia</taxon>
        <taxon>Eubacteriales</taxon>
        <taxon>Oscillospiraceae</taxon>
        <taxon>Ruminococcus</taxon>
    </lineage>
</organism>
<dbReference type="AlphaFoldDB" id="U2JPN6"/>
<comment type="caution">
    <text evidence="1">The sequence shown here is derived from an EMBL/GenBank/DDBJ whole genome shotgun (WGS) entry which is preliminary data.</text>
</comment>
<accession>U2JPN6</accession>
<name>U2JPN6_9FIRM</name>
<sequence length="84" mass="8731">ATGSTMLDGMQLDGSKLSGKPAKAYTDGKDVTFTFTAKNGNTANLTLHFLVAKADPTVKVTVDGDSHTEGDLVEKLGLSISKDS</sequence>
<feature type="non-terminal residue" evidence="1">
    <location>
        <position position="84"/>
    </location>
</feature>
<dbReference type="HOGENOM" id="CLU_2518048_0_0_9"/>
<proteinExistence type="predicted"/>
<feature type="non-terminal residue" evidence="1">
    <location>
        <position position="1"/>
    </location>
</feature>
<dbReference type="EMBL" id="AWVF01000412">
    <property type="protein sequence ID" value="ERJ88231.1"/>
    <property type="molecule type" value="Genomic_DNA"/>
</dbReference>
<gene>
    <name evidence="1" type="ORF">RUMCAL_03144</name>
</gene>
<dbReference type="Proteomes" id="UP000016662">
    <property type="component" value="Unassembled WGS sequence"/>
</dbReference>
<dbReference type="STRING" id="411473.RUMCAL_03144"/>
<evidence type="ECO:0000313" key="2">
    <source>
        <dbReference type="Proteomes" id="UP000016662"/>
    </source>
</evidence>